<feature type="region of interest" description="Disordered" evidence="3">
    <location>
        <begin position="233"/>
        <end position="258"/>
    </location>
</feature>
<dbReference type="RefSeq" id="XP_022358754.1">
    <property type="nucleotide sequence ID" value="XM_022503046.1"/>
</dbReference>
<organism evidence="4 5">
    <name type="scientific">Enhydra lutris kenyoni</name>
    <name type="common">northern sea otter</name>
    <dbReference type="NCBI Taxonomy" id="391180"/>
    <lineage>
        <taxon>Eukaryota</taxon>
        <taxon>Metazoa</taxon>
        <taxon>Chordata</taxon>
        <taxon>Craniata</taxon>
        <taxon>Vertebrata</taxon>
        <taxon>Euteleostomi</taxon>
        <taxon>Mammalia</taxon>
        <taxon>Eutheria</taxon>
        <taxon>Laurasiatheria</taxon>
        <taxon>Carnivora</taxon>
        <taxon>Caniformia</taxon>
        <taxon>Musteloidea</taxon>
        <taxon>Mustelidae</taxon>
        <taxon>Lutrinae</taxon>
        <taxon>Enhydra</taxon>
    </lineage>
</organism>
<feature type="region of interest" description="Disordered" evidence="3">
    <location>
        <begin position="47"/>
        <end position="92"/>
    </location>
</feature>
<feature type="region of interest" description="Disordered" evidence="3">
    <location>
        <begin position="290"/>
        <end position="400"/>
    </location>
</feature>
<evidence type="ECO:0000313" key="4">
    <source>
        <dbReference type="Proteomes" id="UP000248482"/>
    </source>
</evidence>
<dbReference type="GO" id="GO:0007020">
    <property type="term" value="P:microtubule nucleation"/>
    <property type="evidence" value="ECO:0007669"/>
    <property type="project" value="TreeGrafter"/>
</dbReference>
<gene>
    <name evidence="5" type="primary">LOC111147144</name>
</gene>
<protein>
    <submittedName>
        <fullName evidence="5">SLAIN motif-containing protein 1 isoform X2</fullName>
    </submittedName>
</protein>
<dbReference type="Pfam" id="PF15301">
    <property type="entry name" value="SLAIN"/>
    <property type="match status" value="1"/>
</dbReference>
<evidence type="ECO:0000313" key="5">
    <source>
        <dbReference type="RefSeq" id="XP_022358754.1"/>
    </source>
</evidence>
<keyword evidence="4" id="KW-1185">Reference proteome</keyword>
<feature type="compositionally biased region" description="Gly residues" evidence="3">
    <location>
        <begin position="138"/>
        <end position="150"/>
    </location>
</feature>
<name>A0A2Y9JGH0_ENHLU</name>
<keyword evidence="2" id="KW-0175">Coiled coil</keyword>
<dbReference type="AlphaFoldDB" id="A0A2Y9JGH0"/>
<dbReference type="InterPro" id="IPR026179">
    <property type="entry name" value="Slain"/>
</dbReference>
<dbReference type="GO" id="GO:0035371">
    <property type="term" value="C:microtubule plus-end"/>
    <property type="evidence" value="ECO:0007669"/>
    <property type="project" value="TreeGrafter"/>
</dbReference>
<feature type="compositionally biased region" description="Pro residues" evidence="3">
    <location>
        <begin position="62"/>
        <end position="73"/>
    </location>
</feature>
<feature type="compositionally biased region" description="Low complexity" evidence="3">
    <location>
        <begin position="365"/>
        <end position="383"/>
    </location>
</feature>
<feature type="compositionally biased region" description="Low complexity" evidence="3">
    <location>
        <begin position="74"/>
        <end position="92"/>
    </location>
</feature>
<dbReference type="PANTHER" id="PTHR22406">
    <property type="entry name" value="NASCENT POLYPEPTIDE-ASSOCIATED COMPLEX SUBUNIT ALPHA, MUSCLE-SPECIFIC FORM"/>
    <property type="match status" value="1"/>
</dbReference>
<feature type="region of interest" description="Disordered" evidence="3">
    <location>
        <begin position="1"/>
        <end position="22"/>
    </location>
</feature>
<feature type="compositionally biased region" description="Low complexity" evidence="3">
    <location>
        <begin position="290"/>
        <end position="306"/>
    </location>
</feature>
<feature type="compositionally biased region" description="Low complexity" evidence="3">
    <location>
        <begin position="235"/>
        <end position="254"/>
    </location>
</feature>
<feature type="region of interest" description="Disordered" evidence="3">
    <location>
        <begin position="484"/>
        <end position="533"/>
    </location>
</feature>
<reference evidence="5" key="1">
    <citation type="submission" date="2025-08" db="UniProtKB">
        <authorList>
            <consortium name="RefSeq"/>
        </authorList>
    </citation>
    <scope>IDENTIFICATION</scope>
    <source>
        <tissue evidence="5">Blood</tissue>
    </source>
</reference>
<dbReference type="Proteomes" id="UP000248482">
    <property type="component" value="Unplaced"/>
</dbReference>
<sequence>MMAEQVKCASAGGGSGAGSGPVVNAELEVKKLQELVRKLEKQNEQLRSRAASAAAAPHLLLLPPPPPAAPPPAGACSPLGPRSPPAAAAAASGGLGPAFSGTYCLPSPAPSLLCSLAQPPEAPFVYFKPAAGFFGAGGGGPEPGGAGTPPGGAAAPPSPPPTLLDEVEPLDLESVAAWRDEDNYTWLYVGSSKTFTSSEKSLSPLQWCRHVLDNPTPEMEAARRSLCFRLEQGHSSRGSPLSPQSSIDSELSTSELEDDSISMGYKLQDLTDVQIMARLQEESLRQDYASTSASVSRHSSSVSLSSGKKGTCSDQEYDRFSLEDEEEFDHLPPPQPRLPRCSPFQRGIPHSQTFSSIRECRRSPSSQYFPSNNYQQQQYYSPQAQTPDQQPNRTSGDKLRRSMPNLARMPSTTAVTSNAISPVTVRNSQSFDSSLHGAGNGISRIQSCIPSPGQLQHRIHSVGHFPVSVRQPLKATAYVSPTVQGGGGSTPLSNGLQLYSSSGIPTPNKAAPAGSVGRSALPRPSLAINGSNLPRSKIAQPVRSFLQPPKPLSSLSALRDGSWRDGCY</sequence>
<feature type="compositionally biased region" description="Polar residues" evidence="3">
    <location>
        <begin position="384"/>
        <end position="394"/>
    </location>
</feature>
<evidence type="ECO:0000256" key="3">
    <source>
        <dbReference type="SAM" id="MobiDB-lite"/>
    </source>
</evidence>
<feature type="region of interest" description="Disordered" evidence="3">
    <location>
        <begin position="138"/>
        <end position="163"/>
    </location>
</feature>
<dbReference type="PANTHER" id="PTHR22406:SF2">
    <property type="entry name" value="SLAIN MOTIF-CONTAINING PROTEIN 1"/>
    <property type="match status" value="1"/>
</dbReference>
<feature type="compositionally biased region" description="Polar residues" evidence="3">
    <location>
        <begin position="490"/>
        <end position="505"/>
    </location>
</feature>
<evidence type="ECO:0000256" key="1">
    <source>
        <dbReference type="ARBA" id="ARBA00006652"/>
    </source>
</evidence>
<dbReference type="GO" id="GO:0031116">
    <property type="term" value="P:positive regulation of microtubule polymerization"/>
    <property type="evidence" value="ECO:0007669"/>
    <property type="project" value="TreeGrafter"/>
</dbReference>
<proteinExistence type="inferred from homology"/>
<dbReference type="GeneID" id="111147144"/>
<comment type="similarity">
    <text evidence="1">Belongs to the SLAIN motif-containing family.</text>
</comment>
<evidence type="ECO:0000256" key="2">
    <source>
        <dbReference type="ARBA" id="ARBA00023054"/>
    </source>
</evidence>
<accession>A0A2Y9JGH0</accession>
<feature type="compositionally biased region" description="Low complexity" evidence="3">
    <location>
        <begin position="50"/>
        <end position="61"/>
    </location>
</feature>
<dbReference type="GO" id="GO:0031122">
    <property type="term" value="P:cytoplasmic microtubule organization"/>
    <property type="evidence" value="ECO:0007669"/>
    <property type="project" value="TreeGrafter"/>
</dbReference>